<dbReference type="SMART" id="SM00848">
    <property type="entry name" value="Inhibitor_I29"/>
    <property type="match status" value="1"/>
</dbReference>
<dbReference type="GO" id="GO:0008234">
    <property type="term" value="F:cysteine-type peptidase activity"/>
    <property type="evidence" value="ECO:0007669"/>
    <property type="project" value="UniProtKB-KW"/>
</dbReference>
<gene>
    <name evidence="11" type="primary">cathepsin-L-like</name>
</gene>
<keyword evidence="2" id="KW-0645">Protease</keyword>
<feature type="domain" description="Cathepsin propeptide inhibitor" evidence="10">
    <location>
        <begin position="50"/>
        <end position="110"/>
    </location>
</feature>
<dbReference type="PANTHER" id="PTHR12411">
    <property type="entry name" value="CYSTEINE PROTEASE FAMILY C1-RELATED"/>
    <property type="match status" value="1"/>
</dbReference>
<dbReference type="FunFam" id="2.40.50.170:FF:000001">
    <property type="entry name" value="Cathepsin L1"/>
    <property type="match status" value="1"/>
</dbReference>
<proteinExistence type="inferred from homology"/>
<dbReference type="InterPro" id="IPR000169">
    <property type="entry name" value="Pept_cys_AS"/>
</dbReference>
<dbReference type="InterPro" id="IPR000668">
    <property type="entry name" value="Peptidase_C1A_C"/>
</dbReference>
<dbReference type="InterPro" id="IPR013201">
    <property type="entry name" value="Prot_inhib_I29"/>
</dbReference>
<dbReference type="PRINTS" id="PR00705">
    <property type="entry name" value="PAPAIN"/>
</dbReference>
<evidence type="ECO:0000256" key="4">
    <source>
        <dbReference type="ARBA" id="ARBA00022801"/>
    </source>
</evidence>
<evidence type="ECO:0000256" key="2">
    <source>
        <dbReference type="ARBA" id="ARBA00022670"/>
    </source>
</evidence>
<dbReference type="InterPro" id="IPR038765">
    <property type="entry name" value="Papain-like_cys_pep_sf"/>
</dbReference>
<dbReference type="EMBL" id="HABX01000054">
    <property type="protein sequence ID" value="CDK12498.1"/>
    <property type="molecule type" value="Transcribed_RNA"/>
</dbReference>
<comment type="similarity">
    <text evidence="1">Belongs to the peptidase C1 family.</text>
</comment>
<accession>W6MH25</accession>
<dbReference type="InterPro" id="IPR025660">
    <property type="entry name" value="Pept_his_AS"/>
</dbReference>
<dbReference type="GO" id="GO:0005767">
    <property type="term" value="C:secondary lysosome"/>
    <property type="evidence" value="ECO:0007669"/>
    <property type="project" value="UniProtKB-ARBA"/>
</dbReference>
<dbReference type="SMART" id="SM00645">
    <property type="entry name" value="Pept_C1"/>
    <property type="match status" value="1"/>
</dbReference>
<dbReference type="Pfam" id="PF08246">
    <property type="entry name" value="Inhibitor_I29"/>
    <property type="match status" value="1"/>
</dbReference>
<dbReference type="AlphaFoldDB" id="W6MH25"/>
<keyword evidence="3" id="KW-0732">Signal</keyword>
<keyword evidence="8" id="KW-1133">Transmembrane helix</keyword>
<keyword evidence="6" id="KW-0865">Zymogen</keyword>
<keyword evidence="7" id="KW-1015">Disulfide bond</keyword>
<keyword evidence="8" id="KW-0472">Membrane</keyword>
<evidence type="ECO:0000256" key="7">
    <source>
        <dbReference type="ARBA" id="ARBA00023157"/>
    </source>
</evidence>
<dbReference type="PROSITE" id="PS00639">
    <property type="entry name" value="THIOL_PROTEASE_HIS"/>
    <property type="match status" value="1"/>
</dbReference>
<dbReference type="PROSITE" id="PS00640">
    <property type="entry name" value="THIOL_PROTEASE_ASN"/>
    <property type="match status" value="1"/>
</dbReference>
<evidence type="ECO:0000256" key="6">
    <source>
        <dbReference type="ARBA" id="ARBA00023145"/>
    </source>
</evidence>
<reference evidence="11" key="1">
    <citation type="submission" date="2013-06" db="EMBL/GenBank/DDBJ databases">
        <authorList>
            <person name="Groh K."/>
        </authorList>
    </citation>
    <scope>NUCLEOTIDE SEQUENCE</scope>
    <source>
        <tissue evidence="11">Antennules</tissue>
    </source>
</reference>
<name>W6MH25_PAGBR</name>
<dbReference type="InterPro" id="IPR025661">
    <property type="entry name" value="Pept_asp_AS"/>
</dbReference>
<evidence type="ECO:0000256" key="8">
    <source>
        <dbReference type="SAM" id="Phobius"/>
    </source>
</evidence>
<dbReference type="GO" id="GO:0005768">
    <property type="term" value="C:endosome"/>
    <property type="evidence" value="ECO:0007669"/>
    <property type="project" value="UniProtKB-ARBA"/>
</dbReference>
<evidence type="ECO:0000256" key="3">
    <source>
        <dbReference type="ARBA" id="ARBA00022729"/>
    </source>
</evidence>
<reference evidence="11" key="2">
    <citation type="submission" date="2014-02" db="EMBL/GenBank/DDBJ databases">
        <title>The hermit crab's nose antennal transcriptomics.</title>
        <authorList>
            <person name="Groh K.C."/>
            <person name="Vogel H."/>
            <person name="Stensmyr M.C."/>
            <person name="Grosse-Wilde E."/>
            <person name="Hansson B.S."/>
        </authorList>
    </citation>
    <scope>NUCLEOTIDE SEQUENCE</scope>
    <source>
        <tissue evidence="11">Antennules</tissue>
    </source>
</reference>
<dbReference type="GO" id="GO:0006508">
    <property type="term" value="P:proteolysis"/>
    <property type="evidence" value="ECO:0007669"/>
    <property type="project" value="UniProtKB-KW"/>
</dbReference>
<dbReference type="SUPFAM" id="SSF54001">
    <property type="entry name" value="Cysteine proteinases"/>
    <property type="match status" value="1"/>
</dbReference>
<sequence length="362" mass="40187">VRGGVTAATLREKELLNVAKMKTLGAAVILLAAVASTYAVSFFSVVMEEWDEFKLEHGKKYTSDVEESFRLKIFTENKHKIASHNKLYSTGQMTYKLKMNKYGDMLHHEFVSVMNGFRWNRNGSYKAGRLYTGAHFIEPDEDVVLPKEVDWRSKGAVTPIKDQGQCGSCWSFSATGSLEGQHFRKTGNLVSLSEQNLIDCSVKYGNNGCNGGLMDYAFKYIKDNGGIDTETAYPYEAEDDNCRYNPSESGADDKGFVDVREGSEHALKKAVATVGPVSVAIDASHQSFQFYHKGVYDEPECEPSNLDHGVLVVGYGTDTNGTDFWLVKNSWSTTWGDEGYVKMSRNRHNQCGIASAASFPLV</sequence>
<organism evidence="11">
    <name type="scientific">Pagurus bernhardus</name>
    <name type="common">Common hermit crab</name>
    <name type="synonym">Eupagurus bernhardus</name>
    <dbReference type="NCBI Taxonomy" id="174397"/>
    <lineage>
        <taxon>Eukaryota</taxon>
        <taxon>Metazoa</taxon>
        <taxon>Ecdysozoa</taxon>
        <taxon>Arthropoda</taxon>
        <taxon>Crustacea</taxon>
        <taxon>Multicrustacea</taxon>
        <taxon>Malacostraca</taxon>
        <taxon>Eumalacostraca</taxon>
        <taxon>Eucarida</taxon>
        <taxon>Decapoda</taxon>
        <taxon>Pleocyemata</taxon>
        <taxon>Anomura</taxon>
        <taxon>Paguroidea</taxon>
        <taxon>Paguridae</taxon>
        <taxon>Pagurus</taxon>
    </lineage>
</organism>
<keyword evidence="5" id="KW-0788">Thiol protease</keyword>
<dbReference type="InterPro" id="IPR039417">
    <property type="entry name" value="Peptidase_C1A_papain-like"/>
</dbReference>
<evidence type="ECO:0000313" key="11">
    <source>
        <dbReference type="EMBL" id="CDK12498.1"/>
    </source>
</evidence>
<dbReference type="CDD" id="cd02248">
    <property type="entry name" value="Peptidase_C1A"/>
    <property type="match status" value="1"/>
</dbReference>
<evidence type="ECO:0000256" key="5">
    <source>
        <dbReference type="ARBA" id="ARBA00022807"/>
    </source>
</evidence>
<dbReference type="FunFam" id="3.90.70.10:FF:000006">
    <property type="entry name" value="Cathepsin S"/>
    <property type="match status" value="1"/>
</dbReference>
<protein>
    <submittedName>
        <fullName evidence="11">Cathepsin-L-like protein</fullName>
    </submittedName>
</protein>
<dbReference type="Gene3D" id="3.90.70.10">
    <property type="entry name" value="Cysteine proteinases"/>
    <property type="match status" value="1"/>
</dbReference>
<keyword evidence="8" id="KW-0812">Transmembrane</keyword>
<dbReference type="PROSITE" id="PS00139">
    <property type="entry name" value="THIOL_PROTEASE_CYS"/>
    <property type="match status" value="1"/>
</dbReference>
<evidence type="ECO:0000259" key="10">
    <source>
        <dbReference type="SMART" id="SM00848"/>
    </source>
</evidence>
<evidence type="ECO:0000259" key="9">
    <source>
        <dbReference type="SMART" id="SM00645"/>
    </source>
</evidence>
<keyword evidence="4" id="KW-0378">Hydrolase</keyword>
<dbReference type="MEROPS" id="C01.092"/>
<feature type="domain" description="Peptidase C1A papain C-terminal" evidence="9">
    <location>
        <begin position="145"/>
        <end position="361"/>
    </location>
</feature>
<evidence type="ECO:0000256" key="1">
    <source>
        <dbReference type="ARBA" id="ARBA00008455"/>
    </source>
</evidence>
<dbReference type="InterPro" id="IPR013128">
    <property type="entry name" value="Peptidase_C1A"/>
</dbReference>
<dbReference type="Pfam" id="PF00112">
    <property type="entry name" value="Peptidase_C1"/>
    <property type="match status" value="1"/>
</dbReference>
<feature type="transmembrane region" description="Helical" evidence="8">
    <location>
        <begin position="24"/>
        <end position="46"/>
    </location>
</feature>
<feature type="non-terminal residue" evidence="11">
    <location>
        <position position="1"/>
    </location>
</feature>